<sequence length="951" mass="105663">MRALLFVLYVVAFADCRNPVSLENNGYRTVLVAIHESIKEDPLLITRIKEIFTSASSHLHRATEYHTYFNNVTILIPKTWSDNLTEAAATTERFDLANVIVDQPNTNYGHNPYTKQILKCGDPGEYIHLTERWIKDQQFSWYYWGDPGKVIVHEWAHLRWGVYDEYPEEEYDHFYYDENGNVQPTRCSEAVTGKSLDISDNYKECNTDPSSGVVPSTGCRFFPDLENNEARASYMYANYLDSVVTFCHNDAEKDSEAQHNRLARNKQNKQCCYQSVWEVMLKHPDFGDGNEPAVDINVTPSFLIVQEIELRIVLILDISGSMSNYNRFKIMIQASTRYVGYTAPRDTWIGIVEFSSDASILSYLVQLDDMDTRQELIAKLPTGTGGGTCIGCGLLDGIKVLEHEWGSPAGGILFLITDGDENGRPYIKDVIDELVEKEIVVDTLALSDEADPGLAELSEETGGTAYWYSESDSSTGLHDAFTDTITSRTSTSTDTPVQLSSYKTTIDVGETIAEYIYIDSTIGRHTVFFIFWDFSGTMPVDVIIEKPDGSIIDGDTGEYLNDVNTHTIIITIEDIAQSGQWFYNITNPDSVDQVVEVSIESTSTDPDADPLRLQSTVGSELITESPPQVAIYATVHRGYEQILGANVIATIERPSPYDPIDLSLLDNGVGADVTLNDGTYSAYFLDFVNANCDQACRYAIQVTANDGHGTAITRTLISTGAMPTNYDVIPTEGDPVPIGDFGRVASGGSFQVDENVHIPGEDEDLYLPSRISDLESPSSNYDEQTITLRWTAVGDDLDQGTADHYDLRYSTYFSEILNHFDNATQIIEDDLVVGNLTSPLPSGSEENFIVWLPTRGTGTTYYFAVRAVDKADNEGDISNVAQNTIVPIPTSGLEWWEIFLITLGCVLAIAIIVCVIVCAVHYCRKMNNTKDSSQTANTVDLDNPSFTVNTI</sequence>
<dbReference type="SUPFAM" id="SSF53300">
    <property type="entry name" value="vWA-like"/>
    <property type="match status" value="1"/>
</dbReference>
<dbReference type="InterPro" id="IPR051266">
    <property type="entry name" value="CLCR"/>
</dbReference>
<feature type="domain" description="VWFA" evidence="3">
    <location>
        <begin position="311"/>
        <end position="485"/>
    </location>
</feature>
<gene>
    <name evidence="5" type="primary">LOC100370641</name>
</gene>
<evidence type="ECO:0000259" key="3">
    <source>
        <dbReference type="PROSITE" id="PS50234"/>
    </source>
</evidence>
<dbReference type="Gene3D" id="3.40.50.410">
    <property type="entry name" value="von Willebrand factor, type A domain"/>
    <property type="match status" value="1"/>
</dbReference>
<protein>
    <submittedName>
        <fullName evidence="5">Calcium-activated chloride channel regulator 4-like</fullName>
    </submittedName>
</protein>
<dbReference type="InterPro" id="IPR013783">
    <property type="entry name" value="Ig-like_fold"/>
</dbReference>
<organism evidence="4 5">
    <name type="scientific">Saccoglossus kowalevskii</name>
    <name type="common">Acorn worm</name>
    <dbReference type="NCBI Taxonomy" id="10224"/>
    <lineage>
        <taxon>Eukaryota</taxon>
        <taxon>Metazoa</taxon>
        <taxon>Hemichordata</taxon>
        <taxon>Enteropneusta</taxon>
        <taxon>Harrimaniidae</taxon>
        <taxon>Saccoglossus</taxon>
    </lineage>
</organism>
<dbReference type="Gene3D" id="2.60.40.10">
    <property type="entry name" value="Immunoglobulins"/>
    <property type="match status" value="1"/>
</dbReference>
<dbReference type="Pfam" id="PF08434">
    <property type="entry name" value="CLCA"/>
    <property type="match status" value="1"/>
</dbReference>
<reference evidence="5" key="1">
    <citation type="submission" date="2025-08" db="UniProtKB">
        <authorList>
            <consortium name="RefSeq"/>
        </authorList>
    </citation>
    <scope>IDENTIFICATION</scope>
    <source>
        <tissue evidence="5">Testes</tissue>
    </source>
</reference>
<keyword evidence="4" id="KW-1185">Reference proteome</keyword>
<accession>A0ABM0GJ98</accession>
<evidence type="ECO:0000313" key="5">
    <source>
        <dbReference type="RefSeq" id="XP_002731079.1"/>
    </source>
</evidence>
<dbReference type="InterPro" id="IPR013642">
    <property type="entry name" value="CLCA_N"/>
</dbReference>
<dbReference type="PANTHER" id="PTHR10579">
    <property type="entry name" value="CALCIUM-ACTIVATED CHLORIDE CHANNEL REGULATOR"/>
    <property type="match status" value="1"/>
</dbReference>
<keyword evidence="1" id="KW-0472">Membrane</keyword>
<dbReference type="InterPro" id="IPR036465">
    <property type="entry name" value="vWFA_dom_sf"/>
</dbReference>
<feature type="signal peptide" evidence="2">
    <location>
        <begin position="1"/>
        <end position="16"/>
    </location>
</feature>
<dbReference type="PANTHER" id="PTHR10579:SF177">
    <property type="entry name" value="CALCIUM-ACTIVATED CHLORIDE CHANNEL REGULATOR 4-LIKE PROTEIN"/>
    <property type="match status" value="1"/>
</dbReference>
<proteinExistence type="predicted"/>
<evidence type="ECO:0000256" key="2">
    <source>
        <dbReference type="SAM" id="SignalP"/>
    </source>
</evidence>
<dbReference type="PROSITE" id="PS50234">
    <property type="entry name" value="VWFA"/>
    <property type="match status" value="1"/>
</dbReference>
<evidence type="ECO:0000313" key="4">
    <source>
        <dbReference type="Proteomes" id="UP000694865"/>
    </source>
</evidence>
<dbReference type="SMART" id="SM00327">
    <property type="entry name" value="VWA"/>
    <property type="match status" value="1"/>
</dbReference>
<dbReference type="RefSeq" id="XP_002731079.1">
    <property type="nucleotide sequence ID" value="XM_002731033.1"/>
</dbReference>
<dbReference type="CDD" id="cd00198">
    <property type="entry name" value="vWFA"/>
    <property type="match status" value="1"/>
</dbReference>
<dbReference type="Pfam" id="PF00092">
    <property type="entry name" value="VWA"/>
    <property type="match status" value="1"/>
</dbReference>
<keyword evidence="1" id="KW-0812">Transmembrane</keyword>
<feature type="chain" id="PRO_5046607136" evidence="2">
    <location>
        <begin position="17"/>
        <end position="951"/>
    </location>
</feature>
<dbReference type="InterPro" id="IPR002035">
    <property type="entry name" value="VWF_A"/>
</dbReference>
<dbReference type="Proteomes" id="UP000694865">
    <property type="component" value="Unplaced"/>
</dbReference>
<keyword evidence="1" id="KW-1133">Transmembrane helix</keyword>
<feature type="transmembrane region" description="Helical" evidence="1">
    <location>
        <begin position="895"/>
        <end position="920"/>
    </location>
</feature>
<dbReference type="GeneID" id="100370641"/>
<evidence type="ECO:0000256" key="1">
    <source>
        <dbReference type="SAM" id="Phobius"/>
    </source>
</evidence>
<name>A0ABM0GJ98_SACKO</name>
<keyword evidence="2" id="KW-0732">Signal</keyword>